<evidence type="ECO:0000313" key="2">
    <source>
        <dbReference type="Proteomes" id="UP001153269"/>
    </source>
</evidence>
<keyword evidence="2" id="KW-1185">Reference proteome</keyword>
<reference evidence="1" key="1">
    <citation type="submission" date="2020-03" db="EMBL/GenBank/DDBJ databases">
        <authorList>
            <person name="Weist P."/>
        </authorList>
    </citation>
    <scope>NUCLEOTIDE SEQUENCE</scope>
</reference>
<sequence>MNLRVLKWSPAALWSLSSTSTQSRPRPRSSWLQDTSLTQMLKLLIYYRDAHKPTAVVEAGQASAKPGSLMGDPVLMLSLYPEFPPVCDVFTRLTWRVCAPTGSIWEYGLSQRVMASSKNLELPVPGILYCSC</sequence>
<name>A0A9N7YV85_PLEPL</name>
<evidence type="ECO:0000313" key="1">
    <source>
        <dbReference type="EMBL" id="CAB1445661.1"/>
    </source>
</evidence>
<organism evidence="1 2">
    <name type="scientific">Pleuronectes platessa</name>
    <name type="common">European plaice</name>
    <dbReference type="NCBI Taxonomy" id="8262"/>
    <lineage>
        <taxon>Eukaryota</taxon>
        <taxon>Metazoa</taxon>
        <taxon>Chordata</taxon>
        <taxon>Craniata</taxon>
        <taxon>Vertebrata</taxon>
        <taxon>Euteleostomi</taxon>
        <taxon>Actinopterygii</taxon>
        <taxon>Neopterygii</taxon>
        <taxon>Teleostei</taxon>
        <taxon>Neoteleostei</taxon>
        <taxon>Acanthomorphata</taxon>
        <taxon>Carangaria</taxon>
        <taxon>Pleuronectiformes</taxon>
        <taxon>Pleuronectoidei</taxon>
        <taxon>Pleuronectidae</taxon>
        <taxon>Pleuronectes</taxon>
    </lineage>
</organism>
<proteinExistence type="predicted"/>
<accession>A0A9N7YV85</accession>
<gene>
    <name evidence="1" type="ORF">PLEPLA_LOCUS33392</name>
</gene>
<protein>
    <submittedName>
        <fullName evidence="1">Uncharacterized protein</fullName>
    </submittedName>
</protein>
<dbReference type="Proteomes" id="UP001153269">
    <property type="component" value="Unassembled WGS sequence"/>
</dbReference>
<dbReference type="EMBL" id="CADEAL010003735">
    <property type="protein sequence ID" value="CAB1445661.1"/>
    <property type="molecule type" value="Genomic_DNA"/>
</dbReference>
<dbReference type="AlphaFoldDB" id="A0A9N7YV85"/>
<comment type="caution">
    <text evidence="1">The sequence shown here is derived from an EMBL/GenBank/DDBJ whole genome shotgun (WGS) entry which is preliminary data.</text>
</comment>